<dbReference type="Gene3D" id="3.30.70.20">
    <property type="match status" value="1"/>
</dbReference>
<accession>A0AA46AK79</accession>
<dbReference type="RefSeq" id="WP_283410345.1">
    <property type="nucleotide sequence ID" value="NZ_FXUF01000015.1"/>
</dbReference>
<keyword evidence="9 11" id="KW-0408">Iron</keyword>
<dbReference type="PANTHER" id="PTHR24960">
    <property type="entry name" value="PHOTOSYSTEM I IRON-SULFUR CENTER-RELATED"/>
    <property type="match status" value="1"/>
</dbReference>
<dbReference type="FunFam" id="3.30.70.20:FF:000045">
    <property type="entry name" value="Ferredoxin, 4Fe-4S"/>
    <property type="match status" value="1"/>
</dbReference>
<evidence type="ECO:0000256" key="10">
    <source>
        <dbReference type="ARBA" id="ARBA00023014"/>
    </source>
</evidence>
<evidence type="ECO:0000313" key="13">
    <source>
        <dbReference type="EMBL" id="SMP67218.1"/>
    </source>
</evidence>
<dbReference type="GO" id="GO:0009055">
    <property type="term" value="F:electron transfer activity"/>
    <property type="evidence" value="ECO:0007669"/>
    <property type="project" value="UniProtKB-UniRule"/>
</dbReference>
<feature type="domain" description="4Fe-4S ferredoxin-type" evidence="12">
    <location>
        <begin position="1"/>
        <end position="28"/>
    </location>
</feature>
<dbReference type="PROSITE" id="PS00198">
    <property type="entry name" value="4FE4S_FER_1"/>
    <property type="match status" value="1"/>
</dbReference>
<protein>
    <recommendedName>
        <fullName evidence="3 11">Ferredoxin</fullName>
    </recommendedName>
</protein>
<keyword evidence="5 11" id="KW-0004">4Fe-4S</keyword>
<evidence type="ECO:0000256" key="4">
    <source>
        <dbReference type="ARBA" id="ARBA00022448"/>
    </source>
</evidence>
<dbReference type="PANTHER" id="PTHR24960:SF79">
    <property type="entry name" value="PHOTOSYSTEM I IRON-SULFUR CENTER"/>
    <property type="match status" value="1"/>
</dbReference>
<dbReference type="Pfam" id="PF12838">
    <property type="entry name" value="Fer4_7"/>
    <property type="match status" value="1"/>
</dbReference>
<keyword evidence="14" id="KW-1185">Reference proteome</keyword>
<dbReference type="InterPro" id="IPR050157">
    <property type="entry name" value="PSI_iron-sulfur_center"/>
</dbReference>
<dbReference type="Proteomes" id="UP001158066">
    <property type="component" value="Unassembled WGS sequence"/>
</dbReference>
<organism evidence="13 14">
    <name type="scientific">Anoxynatronum buryatiense</name>
    <dbReference type="NCBI Taxonomy" id="489973"/>
    <lineage>
        <taxon>Bacteria</taxon>
        <taxon>Bacillati</taxon>
        <taxon>Bacillota</taxon>
        <taxon>Clostridia</taxon>
        <taxon>Eubacteriales</taxon>
        <taxon>Clostridiaceae</taxon>
        <taxon>Anoxynatronum</taxon>
    </lineage>
</organism>
<comment type="function">
    <text evidence="2 11">Ferredoxins are iron-sulfur proteins that transfer electrons in a wide variety of metabolic reactions.</text>
</comment>
<evidence type="ECO:0000256" key="6">
    <source>
        <dbReference type="ARBA" id="ARBA00022723"/>
    </source>
</evidence>
<feature type="domain" description="4Fe-4S ferredoxin-type" evidence="12">
    <location>
        <begin position="29"/>
        <end position="56"/>
    </location>
</feature>
<keyword evidence="10 11" id="KW-0411">Iron-sulfur</keyword>
<dbReference type="PRINTS" id="PR00354">
    <property type="entry name" value="7FE8SFRDOXIN"/>
</dbReference>
<evidence type="ECO:0000256" key="2">
    <source>
        <dbReference type="ARBA" id="ARBA00003532"/>
    </source>
</evidence>
<dbReference type="InterPro" id="IPR017896">
    <property type="entry name" value="4Fe4S_Fe-S-bd"/>
</dbReference>
<evidence type="ECO:0000256" key="11">
    <source>
        <dbReference type="RuleBase" id="RU365098"/>
    </source>
</evidence>
<dbReference type="AlphaFoldDB" id="A0AA46AK79"/>
<evidence type="ECO:0000259" key="12">
    <source>
        <dbReference type="PROSITE" id="PS51379"/>
    </source>
</evidence>
<evidence type="ECO:0000256" key="3">
    <source>
        <dbReference type="ARBA" id="ARBA00013529"/>
    </source>
</evidence>
<evidence type="ECO:0000256" key="7">
    <source>
        <dbReference type="ARBA" id="ARBA00022737"/>
    </source>
</evidence>
<name>A0AA46AK79_9CLOT</name>
<evidence type="ECO:0000256" key="5">
    <source>
        <dbReference type="ARBA" id="ARBA00022485"/>
    </source>
</evidence>
<keyword evidence="4 11" id="KW-0813">Transport</keyword>
<dbReference type="InterPro" id="IPR000813">
    <property type="entry name" value="7Fe_ferredoxin"/>
</dbReference>
<dbReference type="InterPro" id="IPR017900">
    <property type="entry name" value="4Fe4S_Fe_S_CS"/>
</dbReference>
<comment type="caution">
    <text evidence="13">The sequence shown here is derived from an EMBL/GenBank/DDBJ whole genome shotgun (WGS) entry which is preliminary data.</text>
</comment>
<keyword evidence="8 11" id="KW-0249">Electron transport</keyword>
<evidence type="ECO:0000313" key="14">
    <source>
        <dbReference type="Proteomes" id="UP001158066"/>
    </source>
</evidence>
<keyword evidence="6 11" id="KW-0479">Metal-binding</keyword>
<evidence type="ECO:0000256" key="8">
    <source>
        <dbReference type="ARBA" id="ARBA00022982"/>
    </source>
</evidence>
<dbReference type="EMBL" id="FXUF01000015">
    <property type="protein sequence ID" value="SMP67218.1"/>
    <property type="molecule type" value="Genomic_DNA"/>
</dbReference>
<keyword evidence="7" id="KW-0677">Repeat</keyword>
<dbReference type="GO" id="GO:0051539">
    <property type="term" value="F:4 iron, 4 sulfur cluster binding"/>
    <property type="evidence" value="ECO:0007669"/>
    <property type="project" value="UniProtKB-UniRule"/>
</dbReference>
<sequence>MAYVIHDSCISCGACEPECPVDAITAGDDIYVIDAEACIDCGACANVCPVDSPQPE</sequence>
<reference evidence="13" key="1">
    <citation type="submission" date="2017-05" db="EMBL/GenBank/DDBJ databases">
        <authorList>
            <person name="Varghese N."/>
            <person name="Submissions S."/>
        </authorList>
    </citation>
    <scope>NUCLEOTIDE SEQUENCE</scope>
    <source>
        <strain evidence="13">Su22</strain>
    </source>
</reference>
<dbReference type="PROSITE" id="PS51379">
    <property type="entry name" value="4FE4S_FER_2"/>
    <property type="match status" value="2"/>
</dbReference>
<dbReference type="GO" id="GO:0046872">
    <property type="term" value="F:metal ion binding"/>
    <property type="evidence" value="ECO:0007669"/>
    <property type="project" value="UniProtKB-UniRule"/>
</dbReference>
<gene>
    <name evidence="13" type="ORF">SAMN06296020_11520</name>
</gene>
<proteinExistence type="predicted"/>
<evidence type="ECO:0000256" key="1">
    <source>
        <dbReference type="ARBA" id="ARBA00001966"/>
    </source>
</evidence>
<evidence type="ECO:0000256" key="9">
    <source>
        <dbReference type="ARBA" id="ARBA00023004"/>
    </source>
</evidence>
<dbReference type="GO" id="GO:0005737">
    <property type="term" value="C:cytoplasm"/>
    <property type="evidence" value="ECO:0007669"/>
    <property type="project" value="TreeGrafter"/>
</dbReference>
<comment type="cofactor">
    <cofactor evidence="1 11">
        <name>[4Fe-4S] cluster</name>
        <dbReference type="ChEBI" id="CHEBI:49883"/>
    </cofactor>
</comment>
<dbReference type="SUPFAM" id="SSF54862">
    <property type="entry name" value="4Fe-4S ferredoxins"/>
    <property type="match status" value="1"/>
</dbReference>